<evidence type="ECO:0000256" key="1">
    <source>
        <dbReference type="SAM" id="Phobius"/>
    </source>
</evidence>
<keyword evidence="1" id="KW-0812">Transmembrane</keyword>
<name>A0AAD1W7H4_PELCU</name>
<accession>A0AAD1W7H4</accession>
<keyword evidence="1" id="KW-1133">Transmembrane helix</keyword>
<organism evidence="2 3">
    <name type="scientific">Pelobates cultripes</name>
    <name type="common">Western spadefoot toad</name>
    <dbReference type="NCBI Taxonomy" id="61616"/>
    <lineage>
        <taxon>Eukaryota</taxon>
        <taxon>Metazoa</taxon>
        <taxon>Chordata</taxon>
        <taxon>Craniata</taxon>
        <taxon>Vertebrata</taxon>
        <taxon>Euteleostomi</taxon>
        <taxon>Amphibia</taxon>
        <taxon>Batrachia</taxon>
        <taxon>Anura</taxon>
        <taxon>Pelobatoidea</taxon>
        <taxon>Pelobatidae</taxon>
        <taxon>Pelobates</taxon>
    </lineage>
</organism>
<feature type="non-terminal residue" evidence="2">
    <location>
        <position position="57"/>
    </location>
</feature>
<keyword evidence="3" id="KW-1185">Reference proteome</keyword>
<gene>
    <name evidence="2" type="ORF">PECUL_23A008599</name>
</gene>
<evidence type="ECO:0000313" key="3">
    <source>
        <dbReference type="Proteomes" id="UP001295444"/>
    </source>
</evidence>
<feature type="transmembrane region" description="Helical" evidence="1">
    <location>
        <begin position="12"/>
        <end position="33"/>
    </location>
</feature>
<reference evidence="2" key="1">
    <citation type="submission" date="2022-03" db="EMBL/GenBank/DDBJ databases">
        <authorList>
            <person name="Alioto T."/>
            <person name="Alioto T."/>
            <person name="Gomez Garrido J."/>
        </authorList>
    </citation>
    <scope>NUCLEOTIDE SEQUENCE</scope>
</reference>
<dbReference type="AlphaFoldDB" id="A0AAD1W7H4"/>
<dbReference type="Proteomes" id="UP001295444">
    <property type="component" value="Chromosome 05"/>
</dbReference>
<protein>
    <submittedName>
        <fullName evidence="2">Uncharacterized protein</fullName>
    </submittedName>
</protein>
<evidence type="ECO:0000313" key="2">
    <source>
        <dbReference type="EMBL" id="CAH2291404.1"/>
    </source>
</evidence>
<proteinExistence type="predicted"/>
<sequence length="57" mass="6551">MNPYEDLRSSTAHLLLYLGLYELLHALIIDWAIPCSTPGAPNERQQLTAFRLPAWRL</sequence>
<dbReference type="EMBL" id="OW240916">
    <property type="protein sequence ID" value="CAH2291404.1"/>
    <property type="molecule type" value="Genomic_DNA"/>
</dbReference>
<keyword evidence="1" id="KW-0472">Membrane</keyword>